<evidence type="ECO:0000256" key="1">
    <source>
        <dbReference type="SAM" id="MobiDB-lite"/>
    </source>
</evidence>
<proteinExistence type="predicted"/>
<evidence type="ECO:0000313" key="3">
    <source>
        <dbReference type="Proteomes" id="UP000887013"/>
    </source>
</evidence>
<protein>
    <submittedName>
        <fullName evidence="2">Uncharacterized protein</fullName>
    </submittedName>
</protein>
<comment type="caution">
    <text evidence="2">The sequence shown here is derived from an EMBL/GenBank/DDBJ whole genome shotgun (WGS) entry which is preliminary data.</text>
</comment>
<accession>A0A8X6QBA2</accession>
<gene>
    <name evidence="2" type="ORF">NPIL_457751</name>
</gene>
<dbReference type="EMBL" id="BMAW01077293">
    <property type="protein sequence ID" value="GFU05621.1"/>
    <property type="molecule type" value="Genomic_DNA"/>
</dbReference>
<dbReference type="Proteomes" id="UP000887013">
    <property type="component" value="Unassembled WGS sequence"/>
</dbReference>
<sequence length="86" mass="9410">MVDWSTVHFRSAFGYNRDPFTRTHDRILGPSFKTSPVEDLPTHSASLNLLSTPARGRPAPRAPVPNQINGGEALEGIVGTENRRVA</sequence>
<dbReference type="AlphaFoldDB" id="A0A8X6QBA2"/>
<feature type="region of interest" description="Disordered" evidence="1">
    <location>
        <begin position="50"/>
        <end position="86"/>
    </location>
</feature>
<reference evidence="2" key="1">
    <citation type="submission" date="2020-08" db="EMBL/GenBank/DDBJ databases">
        <title>Multicomponent nature underlies the extraordinary mechanical properties of spider dragline silk.</title>
        <authorList>
            <person name="Kono N."/>
            <person name="Nakamura H."/>
            <person name="Mori M."/>
            <person name="Yoshida Y."/>
            <person name="Ohtoshi R."/>
            <person name="Malay A.D."/>
            <person name="Moran D.A.P."/>
            <person name="Tomita M."/>
            <person name="Numata K."/>
            <person name="Arakawa K."/>
        </authorList>
    </citation>
    <scope>NUCLEOTIDE SEQUENCE</scope>
</reference>
<organism evidence="2 3">
    <name type="scientific">Nephila pilipes</name>
    <name type="common">Giant wood spider</name>
    <name type="synonym">Nephila maculata</name>
    <dbReference type="NCBI Taxonomy" id="299642"/>
    <lineage>
        <taxon>Eukaryota</taxon>
        <taxon>Metazoa</taxon>
        <taxon>Ecdysozoa</taxon>
        <taxon>Arthropoda</taxon>
        <taxon>Chelicerata</taxon>
        <taxon>Arachnida</taxon>
        <taxon>Araneae</taxon>
        <taxon>Araneomorphae</taxon>
        <taxon>Entelegynae</taxon>
        <taxon>Araneoidea</taxon>
        <taxon>Nephilidae</taxon>
        <taxon>Nephila</taxon>
    </lineage>
</organism>
<evidence type="ECO:0000313" key="2">
    <source>
        <dbReference type="EMBL" id="GFU05621.1"/>
    </source>
</evidence>
<name>A0A8X6QBA2_NEPPI</name>
<keyword evidence="3" id="KW-1185">Reference proteome</keyword>